<dbReference type="EMBL" id="AKKL01000001">
    <property type="protein sequence ID" value="EKT65560.1"/>
    <property type="molecule type" value="Genomic_DNA"/>
</dbReference>
<dbReference type="InterPro" id="IPR001829">
    <property type="entry name" value="Pili_assmbl_chaperone_bac"/>
</dbReference>
<organism evidence="3 4">
    <name type="scientific">Providencia burhodogranariea DSM 19968</name>
    <dbReference type="NCBI Taxonomy" id="1141662"/>
    <lineage>
        <taxon>Bacteria</taxon>
        <taxon>Pseudomonadati</taxon>
        <taxon>Pseudomonadota</taxon>
        <taxon>Gammaproteobacteria</taxon>
        <taxon>Enterobacterales</taxon>
        <taxon>Morganellaceae</taxon>
        <taxon>Providencia</taxon>
    </lineage>
</organism>
<sequence length="168" mass="19546">MKLTYFYLLLFIPFLAFSGVIPEKSRIVFNGKNTIQSYVLVNTNKYPVAVQLWIDDGEFNKNPELTPSPFVITPVMSKMEPSKINEIKIIYSGNNFNLPTDRESLFWLNIFEVPPMNKNNPSENEVSLSMLTQIKVMYRPEGLEINDFDLIKEFDSLLFKLKKTKIEH</sequence>
<dbReference type="RefSeq" id="WP_008910088.1">
    <property type="nucleotide sequence ID" value="NZ_KB233222.1"/>
</dbReference>
<comment type="similarity">
    <text evidence="1">Belongs to the periplasmic pilus chaperone family.</text>
</comment>
<keyword evidence="1" id="KW-0143">Chaperone</keyword>
<gene>
    <name evidence="3" type="ORF">OOA_00180</name>
</gene>
<feature type="domain" description="Pili assembly chaperone N-terminal" evidence="2">
    <location>
        <begin position="19"/>
        <end position="143"/>
    </location>
</feature>
<protein>
    <submittedName>
        <fullName evidence="3">Pili assembly chaperone</fullName>
    </submittedName>
</protein>
<evidence type="ECO:0000313" key="4">
    <source>
        <dbReference type="Proteomes" id="UP000009336"/>
    </source>
</evidence>
<dbReference type="InterPro" id="IPR016147">
    <property type="entry name" value="Pili_assmbl_chaperone_N"/>
</dbReference>
<dbReference type="PATRIC" id="fig|1141662.3.peg.36"/>
<evidence type="ECO:0000256" key="1">
    <source>
        <dbReference type="RuleBase" id="RU003918"/>
    </source>
</evidence>
<dbReference type="PANTHER" id="PTHR30251">
    <property type="entry name" value="PILUS ASSEMBLY CHAPERONE"/>
    <property type="match status" value="1"/>
</dbReference>
<name>K8XAU1_9GAMM</name>
<comment type="subcellular location">
    <subcellularLocation>
        <location evidence="1">Periplasm</location>
    </subcellularLocation>
</comment>
<dbReference type="InterPro" id="IPR050643">
    <property type="entry name" value="Periplasmic_pilus_chap"/>
</dbReference>
<proteinExistence type="inferred from homology"/>
<dbReference type="PANTHER" id="PTHR30251:SF7">
    <property type="entry name" value="FIMBRIAE CHAPARONE"/>
    <property type="match status" value="1"/>
</dbReference>
<dbReference type="HOGENOM" id="CLU_070768_2_2_6"/>
<dbReference type="STRING" id="1141662.OOA_00180"/>
<dbReference type="OrthoDB" id="9131059at2"/>
<dbReference type="eggNOG" id="COG3121">
    <property type="taxonomic scope" value="Bacteria"/>
</dbReference>
<dbReference type="GO" id="GO:0030288">
    <property type="term" value="C:outer membrane-bounded periplasmic space"/>
    <property type="evidence" value="ECO:0007669"/>
    <property type="project" value="InterPro"/>
</dbReference>
<keyword evidence="4" id="KW-1185">Reference proteome</keyword>
<dbReference type="SUPFAM" id="SSF49354">
    <property type="entry name" value="PapD-like"/>
    <property type="match status" value="1"/>
</dbReference>
<comment type="caution">
    <text evidence="3">The sequence shown here is derived from an EMBL/GenBank/DDBJ whole genome shotgun (WGS) entry which is preliminary data.</text>
</comment>
<dbReference type="PROSITE" id="PS00635">
    <property type="entry name" value="PILI_CHAPERONE"/>
    <property type="match status" value="1"/>
</dbReference>
<accession>K8XAU1</accession>
<evidence type="ECO:0000313" key="3">
    <source>
        <dbReference type="EMBL" id="EKT65560.1"/>
    </source>
</evidence>
<dbReference type="Gene3D" id="2.60.40.10">
    <property type="entry name" value="Immunoglobulins"/>
    <property type="match status" value="1"/>
</dbReference>
<dbReference type="InterPro" id="IPR013783">
    <property type="entry name" value="Ig-like_fold"/>
</dbReference>
<dbReference type="PRINTS" id="PR00969">
    <property type="entry name" value="CHAPERONPILI"/>
</dbReference>
<dbReference type="InterPro" id="IPR008962">
    <property type="entry name" value="PapD-like_sf"/>
</dbReference>
<dbReference type="GO" id="GO:0071555">
    <property type="term" value="P:cell wall organization"/>
    <property type="evidence" value="ECO:0007669"/>
    <property type="project" value="InterPro"/>
</dbReference>
<reference evidence="3 4" key="1">
    <citation type="journal article" date="2012" name="BMC Genomics">
        <title>Comparative genomics of bacteria in the genus Providencia isolated from wild Drosophila melanogaster.</title>
        <authorList>
            <person name="Galac M.R."/>
            <person name="Lazzaro B.P."/>
        </authorList>
    </citation>
    <scope>NUCLEOTIDE SEQUENCE [LARGE SCALE GENOMIC DNA]</scope>
    <source>
        <strain evidence="3 4">DSM 19968</strain>
    </source>
</reference>
<evidence type="ECO:0000259" key="2">
    <source>
        <dbReference type="Pfam" id="PF00345"/>
    </source>
</evidence>
<dbReference type="Proteomes" id="UP000009336">
    <property type="component" value="Unassembled WGS sequence"/>
</dbReference>
<dbReference type="Pfam" id="PF00345">
    <property type="entry name" value="PapD_N"/>
    <property type="match status" value="1"/>
</dbReference>
<dbReference type="InterPro" id="IPR018046">
    <property type="entry name" value="Pili_assmbl_chaperone_CS"/>
</dbReference>
<dbReference type="AlphaFoldDB" id="K8XAU1"/>